<dbReference type="InterPro" id="IPR000962">
    <property type="entry name" value="Znf_DskA_TraR"/>
</dbReference>
<dbReference type="RefSeq" id="WP_285234153.1">
    <property type="nucleotide sequence ID" value="NZ_CP116346.1"/>
</dbReference>
<name>A0AA95ND87_9BURK</name>
<dbReference type="InterPro" id="IPR020458">
    <property type="entry name" value="Znf_DskA_TraR_CS"/>
</dbReference>
<proteinExistence type="predicted"/>
<reference evidence="7" key="1">
    <citation type="submission" date="2023-01" db="EMBL/GenBank/DDBJ databases">
        <title>Whole genome sequence of Paucibacter sp. S2-9 isolated from pond sediment.</title>
        <authorList>
            <person name="Jung J.Y."/>
        </authorList>
    </citation>
    <scope>NUCLEOTIDE SEQUENCE</scope>
    <source>
        <strain evidence="7">S2-9</strain>
    </source>
</reference>
<dbReference type="Pfam" id="PF01258">
    <property type="entry name" value="zf-dskA_traR"/>
    <property type="match status" value="1"/>
</dbReference>
<evidence type="ECO:0000256" key="2">
    <source>
        <dbReference type="ARBA" id="ARBA00022771"/>
    </source>
</evidence>
<feature type="region of interest" description="Disordered" evidence="5">
    <location>
        <begin position="27"/>
        <end position="68"/>
    </location>
</feature>
<dbReference type="AlphaFoldDB" id="A0AA95ND87"/>
<feature type="compositionally biased region" description="Basic and acidic residues" evidence="5">
    <location>
        <begin position="52"/>
        <end position="68"/>
    </location>
</feature>
<accession>A0AA95ND87</accession>
<dbReference type="PROSITE" id="PS51128">
    <property type="entry name" value="ZF_DKSA_2"/>
    <property type="match status" value="1"/>
</dbReference>
<dbReference type="KEGG" id="pais:PFX98_05440"/>
<keyword evidence="2" id="KW-0863">Zinc-finger</keyword>
<dbReference type="SUPFAM" id="SSF57716">
    <property type="entry name" value="Glucocorticoid receptor-like (DNA-binding domain)"/>
    <property type="match status" value="1"/>
</dbReference>
<keyword evidence="1" id="KW-0479">Metal-binding</keyword>
<organism evidence="7 8">
    <name type="scientific">Paucibacter sediminis</name>
    <dbReference type="NCBI Taxonomy" id="3019553"/>
    <lineage>
        <taxon>Bacteria</taxon>
        <taxon>Pseudomonadati</taxon>
        <taxon>Pseudomonadota</taxon>
        <taxon>Betaproteobacteria</taxon>
        <taxon>Burkholderiales</taxon>
        <taxon>Sphaerotilaceae</taxon>
        <taxon>Roseateles</taxon>
    </lineage>
</organism>
<keyword evidence="3" id="KW-0862">Zinc</keyword>
<keyword evidence="8" id="KW-1185">Reference proteome</keyword>
<feature type="compositionally biased region" description="Basic and acidic residues" evidence="5">
    <location>
        <begin position="36"/>
        <end position="45"/>
    </location>
</feature>
<dbReference type="Proteomes" id="UP001177769">
    <property type="component" value="Chromosome"/>
</dbReference>
<evidence type="ECO:0000256" key="4">
    <source>
        <dbReference type="PROSITE-ProRule" id="PRU00510"/>
    </source>
</evidence>
<evidence type="ECO:0000259" key="6">
    <source>
        <dbReference type="Pfam" id="PF01258"/>
    </source>
</evidence>
<dbReference type="EMBL" id="CP116346">
    <property type="protein sequence ID" value="WIT13050.1"/>
    <property type="molecule type" value="Genomic_DNA"/>
</dbReference>
<sequence>MTQDLTPGQHAQLEMLLVQRQQELERSLHGQLGEQSRAEHARELLLQDGDDEPARDADREVDLARSDRHLDELRQVNEALQRLRGQGYGLCSDCGEAIAFDRLQRQPEALRCLDCQRRLERAQGDPSAHHRI</sequence>
<dbReference type="PROSITE" id="PS01102">
    <property type="entry name" value="ZF_DKSA_1"/>
    <property type="match status" value="1"/>
</dbReference>
<evidence type="ECO:0000256" key="1">
    <source>
        <dbReference type="ARBA" id="ARBA00022723"/>
    </source>
</evidence>
<evidence type="ECO:0000256" key="3">
    <source>
        <dbReference type="ARBA" id="ARBA00022833"/>
    </source>
</evidence>
<gene>
    <name evidence="7" type="ORF">PFX98_05440</name>
</gene>
<protein>
    <submittedName>
        <fullName evidence="7">TraR/DksA C4-type zinc finger protein</fullName>
    </submittedName>
</protein>
<dbReference type="GO" id="GO:0008270">
    <property type="term" value="F:zinc ion binding"/>
    <property type="evidence" value="ECO:0007669"/>
    <property type="project" value="UniProtKB-KW"/>
</dbReference>
<feature type="domain" description="Zinc finger DksA/TraR C4-type" evidence="6">
    <location>
        <begin position="88"/>
        <end position="121"/>
    </location>
</feature>
<evidence type="ECO:0000256" key="5">
    <source>
        <dbReference type="SAM" id="MobiDB-lite"/>
    </source>
</evidence>
<feature type="zinc finger region" description="dksA C4-type" evidence="4">
    <location>
        <begin position="91"/>
        <end position="115"/>
    </location>
</feature>
<evidence type="ECO:0000313" key="7">
    <source>
        <dbReference type="EMBL" id="WIT13050.1"/>
    </source>
</evidence>
<dbReference type="InterPro" id="IPR037187">
    <property type="entry name" value="DnaK_N"/>
</dbReference>
<dbReference type="Gene3D" id="1.20.120.910">
    <property type="entry name" value="DksA, coiled-coil domain"/>
    <property type="match status" value="1"/>
</dbReference>
<evidence type="ECO:0000313" key="8">
    <source>
        <dbReference type="Proteomes" id="UP001177769"/>
    </source>
</evidence>
<dbReference type="PANTHER" id="PTHR33823:SF4">
    <property type="entry name" value="GENERAL STRESS PROTEIN 16O"/>
    <property type="match status" value="1"/>
</dbReference>
<dbReference type="PANTHER" id="PTHR33823">
    <property type="entry name" value="RNA POLYMERASE-BINDING TRANSCRIPTION FACTOR DKSA-RELATED"/>
    <property type="match status" value="1"/>
</dbReference>
<dbReference type="SUPFAM" id="SSF109635">
    <property type="entry name" value="DnaK suppressor protein DksA, alpha-hairpin domain"/>
    <property type="match status" value="1"/>
</dbReference>